<name>A0ABR3KD57_TRISP</name>
<evidence type="ECO:0000313" key="2">
    <source>
        <dbReference type="EMBL" id="KAL1235320.1"/>
    </source>
</evidence>
<accession>A0ABR3KD57</accession>
<keyword evidence="3" id="KW-1185">Reference proteome</keyword>
<comment type="caution">
    <text evidence="2">The sequence shown here is derived from an EMBL/GenBank/DDBJ whole genome shotgun (WGS) entry which is preliminary data.</text>
</comment>
<sequence>MSLYLSGWKKSAMVWATTKTSSASWGVLSSLGGNGELRSNELRLRDHASREKGTIKGYVRIEHASAPAGQPGISAAVVANSRDAKPDSGAGVDELHRIETGGA</sequence>
<protein>
    <submittedName>
        <fullName evidence="2">Neurexin-1</fullName>
    </submittedName>
</protein>
<dbReference type="EMBL" id="JBEUSY010000377">
    <property type="protein sequence ID" value="KAL1235320.1"/>
    <property type="molecule type" value="Genomic_DNA"/>
</dbReference>
<feature type="compositionally biased region" description="Basic and acidic residues" evidence="1">
    <location>
        <begin position="93"/>
        <end position="103"/>
    </location>
</feature>
<dbReference type="Proteomes" id="UP001558632">
    <property type="component" value="Unassembled WGS sequence"/>
</dbReference>
<proteinExistence type="predicted"/>
<feature type="region of interest" description="Disordered" evidence="1">
    <location>
        <begin position="82"/>
        <end position="103"/>
    </location>
</feature>
<evidence type="ECO:0000313" key="3">
    <source>
        <dbReference type="Proteomes" id="UP001558632"/>
    </source>
</evidence>
<gene>
    <name evidence="2" type="ORF">TSPI_04282</name>
</gene>
<evidence type="ECO:0000256" key="1">
    <source>
        <dbReference type="SAM" id="MobiDB-lite"/>
    </source>
</evidence>
<reference evidence="2 3" key="1">
    <citation type="submission" date="2024-07" db="EMBL/GenBank/DDBJ databases">
        <title>Enhanced genomic and transcriptomic resources for Trichinella pseudospiralis and T. spiralis underpin the discovery of pronounced molecular differences between stages and species.</title>
        <authorList>
            <person name="Pasi K.K."/>
            <person name="La Rosa G."/>
            <person name="Gomez-Morales M.A."/>
            <person name="Tosini F."/>
            <person name="Sumanam S."/>
            <person name="Young N.D."/>
            <person name="Chang B.C."/>
            <person name="Robin G.B."/>
        </authorList>
    </citation>
    <scope>NUCLEOTIDE SEQUENCE [LARGE SCALE GENOMIC DNA]</scope>
    <source>
        <strain evidence="2">ISS534</strain>
    </source>
</reference>
<organism evidence="2 3">
    <name type="scientific">Trichinella spiralis</name>
    <name type="common">Trichina worm</name>
    <dbReference type="NCBI Taxonomy" id="6334"/>
    <lineage>
        <taxon>Eukaryota</taxon>
        <taxon>Metazoa</taxon>
        <taxon>Ecdysozoa</taxon>
        <taxon>Nematoda</taxon>
        <taxon>Enoplea</taxon>
        <taxon>Dorylaimia</taxon>
        <taxon>Trichinellida</taxon>
        <taxon>Trichinellidae</taxon>
        <taxon>Trichinella</taxon>
    </lineage>
</organism>